<keyword evidence="1" id="KW-0175">Coiled coil</keyword>
<feature type="region of interest" description="Disordered" evidence="2">
    <location>
        <begin position="259"/>
        <end position="280"/>
    </location>
</feature>
<feature type="compositionally biased region" description="Low complexity" evidence="2">
    <location>
        <begin position="85"/>
        <end position="96"/>
    </location>
</feature>
<feature type="compositionally biased region" description="Polar residues" evidence="2">
    <location>
        <begin position="9"/>
        <end position="25"/>
    </location>
</feature>
<dbReference type="AlphaFoldDB" id="K2NP78"/>
<accession>K2NP78</accession>
<organism evidence="3 4">
    <name type="scientific">Trypanosoma cruzi marinkellei</name>
    <dbReference type="NCBI Taxonomy" id="85056"/>
    <lineage>
        <taxon>Eukaryota</taxon>
        <taxon>Discoba</taxon>
        <taxon>Euglenozoa</taxon>
        <taxon>Kinetoplastea</taxon>
        <taxon>Metakinetoplastina</taxon>
        <taxon>Trypanosomatida</taxon>
        <taxon>Trypanosomatidae</taxon>
        <taxon>Trypanosoma</taxon>
        <taxon>Schizotrypanum</taxon>
    </lineage>
</organism>
<protein>
    <submittedName>
        <fullName evidence="3">Uncharacterized protein</fullName>
    </submittedName>
</protein>
<feature type="region of interest" description="Disordered" evidence="2">
    <location>
        <begin position="1"/>
        <end position="25"/>
    </location>
</feature>
<proteinExistence type="predicted"/>
<sequence>MVEKGNVCVNDNSNMQLESGENPTPINQLEYRNGHTLVESSPLQGDLAQEYKELEKREAAGMENGRMLDFHDKWLHRFSDKPLTSRSQTRSQSYRQPSHDAQTASVCAPTDMASSMRYRCLINSARSAARRSALSNSYTKSTESLKLAERMAIQNILEREERRLIVLQRASEEYDRRGKLLIDYELQKESASLHRITELERKKIETTRERQYKLHNRMELAKMRREMMERERQEKLEESRRRLEERVGYIDPCTMQIGRRINNGVNTPPLSQRKQQKSIR</sequence>
<feature type="coiled-coil region" evidence="1">
    <location>
        <begin position="218"/>
        <end position="246"/>
    </location>
</feature>
<feature type="compositionally biased region" description="Polar residues" evidence="2">
    <location>
        <begin position="263"/>
        <end position="273"/>
    </location>
</feature>
<dbReference type="Proteomes" id="UP000007350">
    <property type="component" value="Unassembled WGS sequence"/>
</dbReference>
<evidence type="ECO:0000256" key="1">
    <source>
        <dbReference type="SAM" id="Coils"/>
    </source>
</evidence>
<dbReference type="EMBL" id="AHKC01011895">
    <property type="protein sequence ID" value="EKF30652.1"/>
    <property type="molecule type" value="Genomic_DNA"/>
</dbReference>
<reference evidence="3 4" key="1">
    <citation type="journal article" date="2012" name="BMC Genomics">
        <title>Comparative genomic analysis of human infective Trypanosoma cruzi lineages with the bat-restricted subspecies T. cruzi marinkellei.</title>
        <authorList>
            <person name="Franzen O."/>
            <person name="Talavera-Lopez C."/>
            <person name="Ochaya S."/>
            <person name="Butler C.E."/>
            <person name="Messenger L.A."/>
            <person name="Lewis M.D."/>
            <person name="Llewellyn M.S."/>
            <person name="Marinkelle C.J."/>
            <person name="Tyler K.M."/>
            <person name="Miles M.A."/>
            <person name="Andersson B."/>
        </authorList>
    </citation>
    <scope>NUCLEOTIDE SEQUENCE [LARGE SCALE GENOMIC DNA]</scope>
    <source>
        <strain evidence="3 4">B7</strain>
    </source>
</reference>
<gene>
    <name evidence="3" type="ORF">MOQ_005533</name>
</gene>
<evidence type="ECO:0000256" key="2">
    <source>
        <dbReference type="SAM" id="MobiDB-lite"/>
    </source>
</evidence>
<name>K2NP78_TRYCR</name>
<feature type="region of interest" description="Disordered" evidence="2">
    <location>
        <begin position="81"/>
        <end position="106"/>
    </location>
</feature>
<keyword evidence="4" id="KW-1185">Reference proteome</keyword>
<evidence type="ECO:0000313" key="4">
    <source>
        <dbReference type="Proteomes" id="UP000007350"/>
    </source>
</evidence>
<dbReference type="OrthoDB" id="252810at2759"/>
<evidence type="ECO:0000313" key="3">
    <source>
        <dbReference type="EMBL" id="EKF30652.1"/>
    </source>
</evidence>
<comment type="caution">
    <text evidence="3">The sequence shown here is derived from an EMBL/GenBank/DDBJ whole genome shotgun (WGS) entry which is preliminary data.</text>
</comment>